<evidence type="ECO:0000256" key="1">
    <source>
        <dbReference type="ARBA" id="ARBA00006056"/>
    </source>
</evidence>
<comment type="caution">
    <text evidence="3">The sequence shown here is derived from an EMBL/GenBank/DDBJ whole genome shotgun (WGS) entry which is preliminary data.</text>
</comment>
<keyword evidence="2" id="KW-0560">Oxidoreductase</keyword>
<sequence length="339" mass="36854">MKFNINELKKDIARLLKLHGLPEEQATTAADCYVTADACGIKTHGLLVLQSHLNKIDNGFYNLAPNLKLEKCTHSFAVVDSDNSIGTFSAVYCMNLAMQNAKKEGVFTVFAKNCNTYGPAFYYTKLAADENLIGITCCNTPAAMAPWGSYEKLIGTNPFAAGIPGRKEGPVLLDFATSKVAKSKINQARLAGEKIPDNWALDMNGNVTTDPIEAIKGVVLPMADYKGYGIALVIDMLSGLLSGAAYANGVNKFYTEDGKPMNVGQLFVAIDPRIVLSEAFYKGVDEYINKIHSCKTANGTPPLYPGERKMQNYKHALENGIDYSDSQAGKLLTILKEIQ</sequence>
<dbReference type="AlphaFoldDB" id="A0A9D1UF44"/>
<organism evidence="3 4">
    <name type="scientific">Candidatus Eubacterium faecipullorum</name>
    <dbReference type="NCBI Taxonomy" id="2838571"/>
    <lineage>
        <taxon>Bacteria</taxon>
        <taxon>Bacillati</taxon>
        <taxon>Bacillota</taxon>
        <taxon>Clostridia</taxon>
        <taxon>Eubacteriales</taxon>
        <taxon>Eubacteriaceae</taxon>
        <taxon>Eubacterium</taxon>
    </lineage>
</organism>
<dbReference type="PANTHER" id="PTHR11091">
    <property type="entry name" value="OXIDOREDUCTASE-RELATED"/>
    <property type="match status" value="1"/>
</dbReference>
<dbReference type="InterPro" id="IPR043144">
    <property type="entry name" value="Mal/L-sulf/L-lact_DH-like_ah"/>
</dbReference>
<dbReference type="InterPro" id="IPR043143">
    <property type="entry name" value="Mal/L-sulf/L-lact_DH-like_NADP"/>
</dbReference>
<reference evidence="3" key="1">
    <citation type="journal article" date="2021" name="PeerJ">
        <title>Extensive microbial diversity within the chicken gut microbiome revealed by metagenomics and culture.</title>
        <authorList>
            <person name="Gilroy R."/>
            <person name="Ravi A."/>
            <person name="Getino M."/>
            <person name="Pursley I."/>
            <person name="Horton D.L."/>
            <person name="Alikhan N.F."/>
            <person name="Baker D."/>
            <person name="Gharbi K."/>
            <person name="Hall N."/>
            <person name="Watson M."/>
            <person name="Adriaenssens E.M."/>
            <person name="Foster-Nyarko E."/>
            <person name="Jarju S."/>
            <person name="Secka A."/>
            <person name="Antonio M."/>
            <person name="Oren A."/>
            <person name="Chaudhuri R.R."/>
            <person name="La Ragione R."/>
            <person name="Hildebrand F."/>
            <person name="Pallen M.J."/>
        </authorList>
    </citation>
    <scope>NUCLEOTIDE SEQUENCE</scope>
    <source>
        <strain evidence="3">421</strain>
    </source>
</reference>
<name>A0A9D1UF44_9FIRM</name>
<reference evidence="3" key="2">
    <citation type="submission" date="2021-04" db="EMBL/GenBank/DDBJ databases">
        <authorList>
            <person name="Gilroy R."/>
        </authorList>
    </citation>
    <scope>NUCLEOTIDE SEQUENCE</scope>
    <source>
        <strain evidence="3">421</strain>
    </source>
</reference>
<dbReference type="Pfam" id="PF02615">
    <property type="entry name" value="Ldh_2"/>
    <property type="match status" value="1"/>
</dbReference>
<evidence type="ECO:0000313" key="4">
    <source>
        <dbReference type="Proteomes" id="UP000824205"/>
    </source>
</evidence>
<dbReference type="InterPro" id="IPR036111">
    <property type="entry name" value="Mal/L-sulfo/L-lacto_DH-like_sf"/>
</dbReference>
<dbReference type="Gene3D" id="1.10.1530.10">
    <property type="match status" value="1"/>
</dbReference>
<evidence type="ECO:0000256" key="2">
    <source>
        <dbReference type="ARBA" id="ARBA00023002"/>
    </source>
</evidence>
<dbReference type="Gene3D" id="3.30.1370.60">
    <property type="entry name" value="Hypothetical oxidoreductase yiak, domain 2"/>
    <property type="match status" value="1"/>
</dbReference>
<proteinExistence type="inferred from homology"/>
<dbReference type="SUPFAM" id="SSF89733">
    <property type="entry name" value="L-sulfolactate dehydrogenase-like"/>
    <property type="match status" value="1"/>
</dbReference>
<evidence type="ECO:0000313" key="3">
    <source>
        <dbReference type="EMBL" id="HIW85514.1"/>
    </source>
</evidence>
<dbReference type="EMBL" id="DXGE01000012">
    <property type="protein sequence ID" value="HIW85514.1"/>
    <property type="molecule type" value="Genomic_DNA"/>
</dbReference>
<comment type="similarity">
    <text evidence="1">Belongs to the LDH2/MDH2 oxidoreductase family.</text>
</comment>
<protein>
    <submittedName>
        <fullName evidence="3">Ldh family oxidoreductase</fullName>
    </submittedName>
</protein>
<dbReference type="PANTHER" id="PTHR11091:SF0">
    <property type="entry name" value="MALATE DEHYDROGENASE"/>
    <property type="match status" value="1"/>
</dbReference>
<gene>
    <name evidence="3" type="ORF">IAA48_03370</name>
</gene>
<dbReference type="InterPro" id="IPR003767">
    <property type="entry name" value="Malate/L-lactate_DH-like"/>
</dbReference>
<dbReference type="GO" id="GO:0016491">
    <property type="term" value="F:oxidoreductase activity"/>
    <property type="evidence" value="ECO:0007669"/>
    <property type="project" value="UniProtKB-KW"/>
</dbReference>
<accession>A0A9D1UF44</accession>
<dbReference type="Proteomes" id="UP000824205">
    <property type="component" value="Unassembled WGS sequence"/>
</dbReference>